<keyword evidence="2" id="KW-1185">Reference proteome</keyword>
<comment type="caution">
    <text evidence="1">The sequence shown here is derived from an EMBL/GenBank/DDBJ whole genome shotgun (WGS) entry which is preliminary data.</text>
</comment>
<protein>
    <submittedName>
        <fullName evidence="1">Uncharacterized protein</fullName>
    </submittedName>
</protein>
<organism evidence="1 2">
    <name type="scientific">Lentinula aff. lateritia</name>
    <dbReference type="NCBI Taxonomy" id="2804960"/>
    <lineage>
        <taxon>Eukaryota</taxon>
        <taxon>Fungi</taxon>
        <taxon>Dikarya</taxon>
        <taxon>Basidiomycota</taxon>
        <taxon>Agaricomycotina</taxon>
        <taxon>Agaricomycetes</taxon>
        <taxon>Agaricomycetidae</taxon>
        <taxon>Agaricales</taxon>
        <taxon>Marasmiineae</taxon>
        <taxon>Omphalotaceae</taxon>
        <taxon>Lentinula</taxon>
    </lineage>
</organism>
<dbReference type="Proteomes" id="UP001163835">
    <property type="component" value="Unassembled WGS sequence"/>
</dbReference>
<proteinExistence type="predicted"/>
<gene>
    <name evidence="1" type="ORF">F5876DRAFT_82306</name>
</gene>
<evidence type="ECO:0000313" key="1">
    <source>
        <dbReference type="EMBL" id="KAJ3805003.1"/>
    </source>
</evidence>
<reference evidence="1" key="1">
    <citation type="submission" date="2022-09" db="EMBL/GenBank/DDBJ databases">
        <title>A Global Phylogenomic Analysis of the Shiitake Genus Lentinula.</title>
        <authorList>
            <consortium name="DOE Joint Genome Institute"/>
            <person name="Sierra-Patev S."/>
            <person name="Min B."/>
            <person name="Naranjo-Ortiz M."/>
            <person name="Looney B."/>
            <person name="Konkel Z."/>
            <person name="Slot J.C."/>
            <person name="Sakamoto Y."/>
            <person name="Steenwyk J.L."/>
            <person name="Rokas A."/>
            <person name="Carro J."/>
            <person name="Camarero S."/>
            <person name="Ferreira P."/>
            <person name="Molpeceres G."/>
            <person name="Ruiz-Duenas F.J."/>
            <person name="Serrano A."/>
            <person name="Henrissat B."/>
            <person name="Drula E."/>
            <person name="Hughes K.W."/>
            <person name="Mata J.L."/>
            <person name="Ishikawa N.K."/>
            <person name="Vargas-Isla R."/>
            <person name="Ushijima S."/>
            <person name="Smith C.A."/>
            <person name="Ahrendt S."/>
            <person name="Andreopoulos W."/>
            <person name="He G."/>
            <person name="Labutti K."/>
            <person name="Lipzen A."/>
            <person name="Ng V."/>
            <person name="Riley R."/>
            <person name="Sandor L."/>
            <person name="Barry K."/>
            <person name="Martinez A.T."/>
            <person name="Xiao Y."/>
            <person name="Gibbons J.G."/>
            <person name="Terashima K."/>
            <person name="Grigoriev I.V."/>
            <person name="Hibbett D.S."/>
        </authorList>
    </citation>
    <scope>NUCLEOTIDE SEQUENCE</scope>
    <source>
        <strain evidence="1">TMI1499</strain>
    </source>
</reference>
<dbReference type="EMBL" id="MU795722">
    <property type="protein sequence ID" value="KAJ3805003.1"/>
    <property type="molecule type" value="Genomic_DNA"/>
</dbReference>
<evidence type="ECO:0000313" key="2">
    <source>
        <dbReference type="Proteomes" id="UP001163835"/>
    </source>
</evidence>
<sequence>MEEPHAKDMSDLLYAQLGVRLSPEQLLRVSHEAANRRKLGQTGHVQAKNSTDVGLERDVTQATIKMSVNDTKTNNKLEIASLKAHMDSFLDDYDSQMEKLALNQIQIPSWMPEFPDIDSDLRQFIWDLKIPRARAPHDHLPDMLLHDLGRFQDNKELRERLQMLLGTNTHKVFVNTAGSGKTRMILENLCTHWGIYLTCHEESRVGSSDLQIAISTIKERLTCLPEIPMLQVTQEQLAEFNDNQGKICTEKEYFEARFQETDPTSLRFSSEGKYFNRILEANQQIVAYDLLIVILARLHILRRFTAILRKIGKDTSQMSHKRQWLYLQLHPELIPSGKSRDIFIELIKHITAFFMQEGLVSVSTDIRIEIMNHLLENVLSDIECTLGARNPGEKCTLYVAVDECQFIAQLKPHSNFFRSDNWTVERPLLRQIARSLDMMFNMKSHTTGIQACFIFTGTGLSREIIYEALSSVILKPGFTVDINETGAFNDATAQLEYMQEFFPPKIYQNKEFEQLRGRIFYWLRGRHRFTAEYLSVVLQNGYQHLHKILNSYILKMTGINPADYKGNETPFQNIAWPSRAFAFQRLEGEMKERIRTICHEYLFTSRLSADLGKNEIKFVEYGLARFNSSPDPLQQDVIVIDEPLVLLACSMWFNNQPQQSGTSVYQTLASRIRDHNPSTGRNGFEEFICFYLQHVFRQPRKLNEVFNFKGEDKIGDKLATLVTLHINDDGEEQRLIEGKINLDPVASTNDFTYICLAIQCKFYDDLPPKTLREAVATVTPDFFFQRRRETHAATGEAVAAQATHDNKREIARDYFLKTLLHFPHKDPLAGKYGVLRIIAGFPVLVDLKKAFDVRVKDDREKDDREKHSTKVKMMIKHTPDPDGSGGHPLASLNTSLLISETRQFHPTMILEVIRKRAYIEEHSLVLDLNSPGVLGIIDISKSKPSHPTKPKIRKAEAARKLAALRRNANVVRISDLSVRKDRVVSRITENIISMLQVDHARWGEKLDLKRKHE</sequence>
<name>A0ACC1TK03_9AGAR</name>
<accession>A0ACC1TK03</accession>